<dbReference type="InterPro" id="IPR000555">
    <property type="entry name" value="JAMM/MPN+_dom"/>
</dbReference>
<dbReference type="GO" id="GO:0031369">
    <property type="term" value="F:translation initiation factor binding"/>
    <property type="evidence" value="ECO:0007669"/>
    <property type="project" value="TreeGrafter"/>
</dbReference>
<dbReference type="GO" id="GO:0003743">
    <property type="term" value="F:translation initiation factor activity"/>
    <property type="evidence" value="ECO:0007669"/>
    <property type="project" value="TreeGrafter"/>
</dbReference>
<dbReference type="GO" id="GO:0008237">
    <property type="term" value="F:metallopeptidase activity"/>
    <property type="evidence" value="ECO:0007669"/>
    <property type="project" value="InterPro"/>
</dbReference>
<name>A0A9P1J4B0_9PELO</name>
<protein>
    <recommendedName>
        <fullName evidence="1">MPN domain-containing protein</fullName>
    </recommendedName>
</protein>
<dbReference type="GO" id="GO:0071541">
    <property type="term" value="C:eukaryotic translation initiation factor 3 complex, eIF3m"/>
    <property type="evidence" value="ECO:0007669"/>
    <property type="project" value="TreeGrafter"/>
</dbReference>
<reference evidence="2" key="1">
    <citation type="submission" date="2022-11" db="EMBL/GenBank/DDBJ databases">
        <authorList>
            <person name="Kikuchi T."/>
        </authorList>
    </citation>
    <scope>NUCLEOTIDE SEQUENCE</scope>
    <source>
        <strain evidence="2">PS1010</strain>
    </source>
</reference>
<sequence>MASNITIKVHPLVHMTIVDSYIRITKEATDPNDHKKTLGTLMGFYEKGIVQVTNCYAIPFKEDPEHPEIDDKFNKMMLSIHEQATPHEQPVGWFFTTSDITVSCAVYHDYYTRIISEIPQRRKNVPIILITFDVTLSEENSNSLPMRAFYRTKAGIPGGREPHCAIFNPLRIELSTFEGERATLQFLQKATGSARRGRGITLEDGFKKIEETTDDIIGMLERLLEYVQGVIANGEKPKDILIGRQIKEMLNSCAIHMDTEKIDKLFSNSLRDYLMVQNLTELAKTHLNLHHFAK</sequence>
<evidence type="ECO:0000313" key="2">
    <source>
        <dbReference type="EMBL" id="CAI5456032.1"/>
    </source>
</evidence>
<evidence type="ECO:0000313" key="4">
    <source>
        <dbReference type="Proteomes" id="UP001152747"/>
    </source>
</evidence>
<dbReference type="OrthoDB" id="25498at2759"/>
<dbReference type="PANTHER" id="PTHR10540:SF6">
    <property type="entry name" value="EUKARYOTIC TRANSLATION INITIATION FACTOR 3 SUBUNIT F"/>
    <property type="match status" value="1"/>
</dbReference>
<evidence type="ECO:0000259" key="1">
    <source>
        <dbReference type="PROSITE" id="PS50249"/>
    </source>
</evidence>
<dbReference type="Pfam" id="PF13012">
    <property type="entry name" value="MitMem_reg"/>
    <property type="match status" value="1"/>
</dbReference>
<dbReference type="PANTHER" id="PTHR10540">
    <property type="entry name" value="EUKARYOTIC TRANSLATION INITIATION FACTOR 3 SUBUNIT F-RELATED"/>
    <property type="match status" value="1"/>
</dbReference>
<dbReference type="PROSITE" id="PS50249">
    <property type="entry name" value="MPN"/>
    <property type="match status" value="1"/>
</dbReference>
<dbReference type="SMART" id="SM00232">
    <property type="entry name" value="JAB_MPN"/>
    <property type="match status" value="1"/>
</dbReference>
<dbReference type="EMBL" id="CANHGI010000006">
    <property type="protein sequence ID" value="CAI5456033.1"/>
    <property type="molecule type" value="Genomic_DNA"/>
</dbReference>
<feature type="domain" description="MPN" evidence="1">
    <location>
        <begin position="7"/>
        <end position="155"/>
    </location>
</feature>
<dbReference type="InterPro" id="IPR024969">
    <property type="entry name" value="EIF3F/CSN6-like_C"/>
</dbReference>
<dbReference type="AlphaFoldDB" id="A0A9P1J4B0"/>
<accession>A0A9P1J4B0</accession>
<dbReference type="Pfam" id="PF01398">
    <property type="entry name" value="JAB"/>
    <property type="match status" value="1"/>
</dbReference>
<proteinExistence type="predicted"/>
<dbReference type="Proteomes" id="UP001152747">
    <property type="component" value="Unassembled WGS sequence"/>
</dbReference>
<organism evidence="2 4">
    <name type="scientific">Caenorhabditis angaria</name>
    <dbReference type="NCBI Taxonomy" id="860376"/>
    <lineage>
        <taxon>Eukaryota</taxon>
        <taxon>Metazoa</taxon>
        <taxon>Ecdysozoa</taxon>
        <taxon>Nematoda</taxon>
        <taxon>Chromadorea</taxon>
        <taxon>Rhabditida</taxon>
        <taxon>Rhabditina</taxon>
        <taxon>Rhabditomorpha</taxon>
        <taxon>Rhabditoidea</taxon>
        <taxon>Rhabditidae</taxon>
        <taxon>Peloderinae</taxon>
        <taxon>Caenorhabditis</taxon>
    </lineage>
</organism>
<dbReference type="InterPro" id="IPR037518">
    <property type="entry name" value="MPN"/>
</dbReference>
<comment type="caution">
    <text evidence="2">The sequence shown here is derived from an EMBL/GenBank/DDBJ whole genome shotgun (WGS) entry which is preliminary data.</text>
</comment>
<keyword evidence="4" id="KW-1185">Reference proteome</keyword>
<dbReference type="EMBL" id="CANHGI010000006">
    <property type="protein sequence ID" value="CAI5456032.1"/>
    <property type="molecule type" value="Genomic_DNA"/>
</dbReference>
<evidence type="ECO:0000313" key="3">
    <source>
        <dbReference type="EMBL" id="CAI5456033.1"/>
    </source>
</evidence>
<gene>
    <name evidence="2" type="ORF">CAMP_LOCUS18669</name>
    <name evidence="3" type="ORF">CAMP_LOCUS18670</name>
</gene>
<dbReference type="Gene3D" id="3.40.140.10">
    <property type="entry name" value="Cytidine Deaminase, domain 2"/>
    <property type="match status" value="1"/>
</dbReference>